<accession>A0A2V1JYV3</accession>
<protein>
    <submittedName>
        <fullName evidence="1">Uncharacterized protein</fullName>
    </submittedName>
</protein>
<dbReference type="Proteomes" id="UP000245212">
    <property type="component" value="Unassembled WGS sequence"/>
</dbReference>
<dbReference type="EMBL" id="QETA01000004">
    <property type="protein sequence ID" value="PWF22594.1"/>
    <property type="molecule type" value="Genomic_DNA"/>
</dbReference>
<proteinExistence type="predicted"/>
<evidence type="ECO:0000313" key="1">
    <source>
        <dbReference type="EMBL" id="PWF22594.1"/>
    </source>
</evidence>
<gene>
    <name evidence="1" type="ORF">DD235_10945</name>
</gene>
<comment type="caution">
    <text evidence="1">The sequence shown here is derived from an EMBL/GenBank/DDBJ whole genome shotgun (WGS) entry which is preliminary data.</text>
</comment>
<dbReference type="AlphaFoldDB" id="A0A2V1JYV3"/>
<organism evidence="1 2">
    <name type="scientific">Corticimicrobacter populi</name>
    <dbReference type="NCBI Taxonomy" id="2175229"/>
    <lineage>
        <taxon>Bacteria</taxon>
        <taxon>Pseudomonadati</taxon>
        <taxon>Pseudomonadota</taxon>
        <taxon>Betaproteobacteria</taxon>
        <taxon>Burkholderiales</taxon>
        <taxon>Alcaligenaceae</taxon>
        <taxon>Corticimicrobacter</taxon>
    </lineage>
</organism>
<name>A0A2V1JYV3_9BURK</name>
<sequence length="207" mass="22629">MLAAPDAPRIWEYAVWQRLVPALTPLLSSERGRTSVRMTQFDQTQTGSPNQTYVRFGQIGWNEKSHRRWTHASPDTEVLSRSWEFCGAAGWAPGPSKCSDCPPDGFLAVRNALDGGQASDDCRFAYSVLLAVAIDRPDATQSLNGAIAALDITIPHVLLVGTRRTWSEEGMSLTDCDTFGAPFKPGPQHTAAPSLDMLKGNWQVLTV</sequence>
<keyword evidence="2" id="KW-1185">Reference proteome</keyword>
<evidence type="ECO:0000313" key="2">
    <source>
        <dbReference type="Proteomes" id="UP000245212"/>
    </source>
</evidence>
<reference evidence="2" key="1">
    <citation type="submission" date="2018-05" db="EMBL/GenBank/DDBJ databases">
        <authorList>
            <person name="Li Y."/>
        </authorList>
    </citation>
    <scope>NUCLEOTIDE SEQUENCE [LARGE SCALE GENOMIC DNA]</scope>
    <source>
        <strain evidence="2">3d-2-2</strain>
    </source>
</reference>